<gene>
    <name evidence="4" type="ORF">Ctob_004821</name>
</gene>
<name>A0A0M0K114_9EUKA</name>
<feature type="compositionally biased region" description="Low complexity" evidence="2">
    <location>
        <begin position="303"/>
        <end position="312"/>
    </location>
</feature>
<feature type="region of interest" description="Disordered" evidence="2">
    <location>
        <begin position="264"/>
        <end position="345"/>
    </location>
</feature>
<evidence type="ECO:0000256" key="1">
    <source>
        <dbReference type="ARBA" id="ARBA00022837"/>
    </source>
</evidence>
<protein>
    <submittedName>
        <fullName evidence="4">E radial spoke protein 7-like protein</fullName>
    </submittedName>
</protein>
<comment type="caution">
    <text evidence="4">The sequence shown here is derived from an EMBL/GenBank/DDBJ whole genome shotgun (WGS) entry which is preliminary data.</text>
</comment>
<accession>A0A0M0K114</accession>
<dbReference type="AlphaFoldDB" id="A0A0M0K114"/>
<sequence>MIDEAAKYVEAGMADDDSLDFDGFSELVRVREGGEHSAAELRARFRMMDTTGSGRVKKQDYPLFLLRAALAQSVSYVQEIFQRWDADGNGMVDASEFRKAIISLGLADVMPATIDQVFRELDDDGSGSVSYRELDRRLRKFAGISVTQRHDLRKVSGGRRGAALATTVKLDRASGKSIPTLLSEALASRGVRVMDLFHDWDEDGSGRIDQEEFFRGTVALKLDVTRAESNELFDEFDTDGSGEVDFRELNKLLRRRLMVERTAGRPSPLEMSRASLLRPARGQEWRNRGQSGLSGLASPLVSPRGAPGAAPGAAPPHARPSALLSPRGPLPSRMKPSAGITLTAL</sequence>
<dbReference type="GO" id="GO:0005509">
    <property type="term" value="F:calcium ion binding"/>
    <property type="evidence" value="ECO:0007669"/>
    <property type="project" value="InterPro"/>
</dbReference>
<dbReference type="InterPro" id="IPR002048">
    <property type="entry name" value="EF_hand_dom"/>
</dbReference>
<dbReference type="InterPro" id="IPR011992">
    <property type="entry name" value="EF-hand-dom_pair"/>
</dbReference>
<dbReference type="PROSITE" id="PS00018">
    <property type="entry name" value="EF_HAND_1"/>
    <property type="match status" value="4"/>
</dbReference>
<dbReference type="InterPro" id="IPR052603">
    <property type="entry name" value="EFCB6"/>
</dbReference>
<dbReference type="Gene3D" id="1.10.238.10">
    <property type="entry name" value="EF-hand"/>
    <property type="match status" value="2"/>
</dbReference>
<dbReference type="Pfam" id="PF13499">
    <property type="entry name" value="EF-hand_7"/>
    <property type="match status" value="2"/>
</dbReference>
<dbReference type="PANTHER" id="PTHR20875">
    <property type="entry name" value="EF-HAND CALCIUM-BINDING DOMAIN-CONTAINING PROTEIN 6-RELATED"/>
    <property type="match status" value="1"/>
</dbReference>
<dbReference type="SMART" id="SM00054">
    <property type="entry name" value="EFh"/>
    <property type="match status" value="5"/>
</dbReference>
<dbReference type="PANTHER" id="PTHR20875:SF0">
    <property type="entry name" value="GH12158P"/>
    <property type="match status" value="1"/>
</dbReference>
<keyword evidence="1" id="KW-0106">Calcium</keyword>
<feature type="domain" description="EF-hand" evidence="3">
    <location>
        <begin position="72"/>
        <end position="107"/>
    </location>
</feature>
<dbReference type="PROSITE" id="PS50222">
    <property type="entry name" value="EF_HAND_2"/>
    <property type="match status" value="4"/>
</dbReference>
<dbReference type="EMBL" id="JWZX01001759">
    <property type="protein sequence ID" value="KOO32490.1"/>
    <property type="molecule type" value="Genomic_DNA"/>
</dbReference>
<organism evidence="4 5">
    <name type="scientific">Chrysochromulina tobinii</name>
    <dbReference type="NCBI Taxonomy" id="1460289"/>
    <lineage>
        <taxon>Eukaryota</taxon>
        <taxon>Haptista</taxon>
        <taxon>Haptophyta</taxon>
        <taxon>Prymnesiophyceae</taxon>
        <taxon>Prymnesiales</taxon>
        <taxon>Chrysochromulinaceae</taxon>
        <taxon>Chrysochromulina</taxon>
    </lineage>
</organism>
<dbReference type="OrthoDB" id="26525at2759"/>
<evidence type="ECO:0000256" key="2">
    <source>
        <dbReference type="SAM" id="MobiDB-lite"/>
    </source>
</evidence>
<dbReference type="Proteomes" id="UP000037460">
    <property type="component" value="Unassembled WGS sequence"/>
</dbReference>
<evidence type="ECO:0000313" key="5">
    <source>
        <dbReference type="Proteomes" id="UP000037460"/>
    </source>
</evidence>
<feature type="domain" description="EF-hand" evidence="3">
    <location>
        <begin position="109"/>
        <end position="144"/>
    </location>
</feature>
<evidence type="ECO:0000259" key="3">
    <source>
        <dbReference type="PROSITE" id="PS50222"/>
    </source>
</evidence>
<feature type="domain" description="EF-hand" evidence="3">
    <location>
        <begin position="224"/>
        <end position="259"/>
    </location>
</feature>
<dbReference type="InterPro" id="IPR018247">
    <property type="entry name" value="EF_Hand_1_Ca_BS"/>
</dbReference>
<feature type="domain" description="EF-hand" evidence="3">
    <location>
        <begin position="188"/>
        <end position="223"/>
    </location>
</feature>
<proteinExistence type="predicted"/>
<dbReference type="CDD" id="cd00051">
    <property type="entry name" value="EFh"/>
    <property type="match status" value="3"/>
</dbReference>
<keyword evidence="5" id="KW-1185">Reference proteome</keyword>
<dbReference type="SUPFAM" id="SSF47473">
    <property type="entry name" value="EF-hand"/>
    <property type="match status" value="2"/>
</dbReference>
<evidence type="ECO:0000313" key="4">
    <source>
        <dbReference type="EMBL" id="KOO32490.1"/>
    </source>
</evidence>
<reference evidence="5" key="1">
    <citation type="journal article" date="2015" name="PLoS Genet.">
        <title>Genome Sequence and Transcriptome Analyses of Chrysochromulina tobin: Metabolic Tools for Enhanced Algal Fitness in the Prominent Order Prymnesiales (Haptophyceae).</title>
        <authorList>
            <person name="Hovde B.T."/>
            <person name="Deodato C.R."/>
            <person name="Hunsperger H.M."/>
            <person name="Ryken S.A."/>
            <person name="Yost W."/>
            <person name="Jha R.K."/>
            <person name="Patterson J."/>
            <person name="Monnat R.J. Jr."/>
            <person name="Barlow S.B."/>
            <person name="Starkenburg S.R."/>
            <person name="Cattolico R.A."/>
        </authorList>
    </citation>
    <scope>NUCLEOTIDE SEQUENCE</scope>
    <source>
        <strain evidence="5">CCMP291</strain>
    </source>
</reference>